<reference evidence="3 5" key="3">
    <citation type="submission" date="2020-11" db="EMBL/GenBank/DDBJ databases">
        <title>Closed and high quality bacterial genomes of the OMM12 community.</title>
        <authorList>
            <person name="Marbouty M."/>
            <person name="Lamy-Besnier Q."/>
            <person name="Debarbieux L."/>
            <person name="Koszul R."/>
        </authorList>
    </citation>
    <scope>NUCLEOTIDE SEQUENCE [LARGE SCALE GENOMIC DNA]</scope>
    <source>
        <strain evidence="3 5">KB18</strain>
    </source>
</reference>
<keyword evidence="1" id="KW-0472">Membrane</keyword>
<protein>
    <submittedName>
        <fullName evidence="3">YfhO family protein</fullName>
    </submittedName>
</protein>
<evidence type="ECO:0000256" key="1">
    <source>
        <dbReference type="SAM" id="Phobius"/>
    </source>
</evidence>
<dbReference type="AlphaFoldDB" id="A0A1Z2XRC4"/>
<gene>
    <name evidence="2" type="ORF">ADH66_10285</name>
    <name evidence="3" type="ORF">I5Q82_00605</name>
</gene>
<evidence type="ECO:0000313" key="3">
    <source>
        <dbReference type="EMBL" id="QQR30283.1"/>
    </source>
</evidence>
<dbReference type="Proteomes" id="UP000196710">
    <property type="component" value="Chromosome"/>
</dbReference>
<dbReference type="PANTHER" id="PTHR38454">
    <property type="entry name" value="INTEGRAL MEMBRANE PROTEIN-RELATED"/>
    <property type="match status" value="1"/>
</dbReference>
<evidence type="ECO:0000313" key="2">
    <source>
        <dbReference type="EMBL" id="ASB41002.1"/>
    </source>
</evidence>
<dbReference type="EMBL" id="CP021422">
    <property type="protein sequence ID" value="ASB41002.1"/>
    <property type="molecule type" value="Genomic_DNA"/>
</dbReference>
<feature type="transmembrane region" description="Helical" evidence="1">
    <location>
        <begin position="333"/>
        <end position="350"/>
    </location>
</feature>
<evidence type="ECO:0000313" key="5">
    <source>
        <dbReference type="Proteomes" id="UP000596035"/>
    </source>
</evidence>
<name>A0A1Z2XRC4_9FIRM</name>
<sequence>MRKVCLIHFSAALCCAALLSVIYTVFGLYPFGGKTLSWCDMSQQVIPLLMEMKEVFTGKAGWFLNMQNAGGMSFWGVFFFFLASPLHLSVLFVEKADIYLLVNVLVLIKLSLAASTASIFFRHETPSLELPAHLALCIGYGLCGYGLMYYQNLVWLDILYLFPLTMLGFVKLMEKGRVCLLAVCFALNIVFNYYLSYMLLLGMIIFGTVFIFRCATKERRGELAGKLGFGAIAALLATAVVWLPSLLQCLSSARTGGGVVQSVQSGRMFTKMGTTLPVLLCTIGAVTPLFVPSRSAKTGAIRLCWGITVLPILLEPVNKLWHMGSYQAFPVRYGYMPIFFGLWYLALSLSSLPESSKHRPKWLALILLLPAMLGVYILYTHFEEISSYTSTLWVSDKGFLYLSVFWLACLAVLLVVCFAHTRGCSRRFGSRALLALVLLQSIVQVPAFIGSAANVPSNSLSVLSAPPIDDDSLYRVKQDSKFCHVNLLGGMGYPTLNHYTSLTDARYLAVMKKLGYSSYWMETSGCCGTLVSDILMSNKYVIDGSLNWTPTGSGGLGYIVPAGALPENLELGDRIQLQNELCERITGQPLFTRYEPVEGLPLEQNGKIALEEGVFRYQIQVGQRETLYFDAFDCISTNLREAINDGFSIKVNGEEVAENYPTQRCNGIFWLGSFENETVTVEVAVKKRMRVCSFGVWGLKDTKPLTDSLVNAELRYDKGRIAGSVEAQEGQVLFLSVPQYSGMKVQVNGRVVHPKQVLDCFMEIPLSTGRSEIIVSYIPAGLLPGAAISASTIVLLVLCRLFCKKRLAVKLKATWYRCAPVLLGLGFGIAIMAVYLFPVIVWIAGAI</sequence>
<feature type="transmembrane region" description="Helical" evidence="1">
    <location>
        <begin position="815"/>
        <end position="844"/>
    </location>
</feature>
<accession>A0A1Z2XRC4</accession>
<feature type="transmembrane region" description="Helical" evidence="1">
    <location>
        <begin position="303"/>
        <end position="321"/>
    </location>
</feature>
<dbReference type="RefSeq" id="WP_084384549.1">
    <property type="nucleotide sequence ID" value="NZ_CP021422.1"/>
</dbReference>
<evidence type="ECO:0000313" key="4">
    <source>
        <dbReference type="Proteomes" id="UP000196710"/>
    </source>
</evidence>
<feature type="transmembrane region" description="Helical" evidence="1">
    <location>
        <begin position="432"/>
        <end position="453"/>
    </location>
</feature>
<feature type="transmembrane region" description="Helical" evidence="1">
    <location>
        <begin position="100"/>
        <end position="121"/>
    </location>
</feature>
<dbReference type="InterPro" id="IPR018580">
    <property type="entry name" value="Uncharacterised_YfhO"/>
</dbReference>
<feature type="transmembrane region" description="Helical" evidence="1">
    <location>
        <begin position="133"/>
        <end position="162"/>
    </location>
</feature>
<dbReference type="Proteomes" id="UP000596035">
    <property type="component" value="Chromosome"/>
</dbReference>
<feature type="transmembrane region" description="Helical" evidence="1">
    <location>
        <begin position="72"/>
        <end position="93"/>
    </location>
</feature>
<reference evidence="4" key="2">
    <citation type="submission" date="2017-05" db="EMBL/GenBank/DDBJ databases">
        <title>Improved OligoMM genomes.</title>
        <authorList>
            <person name="Garzetti D."/>
        </authorList>
    </citation>
    <scope>NUCLEOTIDE SEQUENCE [LARGE SCALE GENOMIC DNA]</scope>
    <source>
        <strain evidence="4">KB18</strain>
    </source>
</reference>
<dbReference type="KEGG" id="amur:ADH66_10285"/>
<feature type="transmembrane region" description="Helical" evidence="1">
    <location>
        <begin position="268"/>
        <end position="291"/>
    </location>
</feature>
<feature type="transmembrane region" description="Helical" evidence="1">
    <location>
        <begin position="777"/>
        <end position="803"/>
    </location>
</feature>
<dbReference type="Pfam" id="PF09586">
    <property type="entry name" value="YfhO"/>
    <property type="match status" value="1"/>
</dbReference>
<dbReference type="EMBL" id="CP065321">
    <property type="protein sequence ID" value="QQR30283.1"/>
    <property type="molecule type" value="Genomic_DNA"/>
</dbReference>
<keyword evidence="1" id="KW-0812">Transmembrane</keyword>
<keyword evidence="4" id="KW-1185">Reference proteome</keyword>
<feature type="transmembrane region" description="Helical" evidence="1">
    <location>
        <begin position="227"/>
        <end position="248"/>
    </location>
</feature>
<proteinExistence type="predicted"/>
<feature type="transmembrane region" description="Helical" evidence="1">
    <location>
        <begin position="399"/>
        <end position="420"/>
    </location>
</feature>
<dbReference type="PANTHER" id="PTHR38454:SF1">
    <property type="entry name" value="INTEGRAL MEMBRANE PROTEIN"/>
    <property type="match status" value="1"/>
</dbReference>
<organism evidence="3 5">
    <name type="scientific">Acutalibacter muris</name>
    <dbReference type="NCBI Taxonomy" id="1796620"/>
    <lineage>
        <taxon>Bacteria</taxon>
        <taxon>Bacillati</taxon>
        <taxon>Bacillota</taxon>
        <taxon>Clostridia</taxon>
        <taxon>Eubacteriales</taxon>
        <taxon>Acutalibacteraceae</taxon>
        <taxon>Acutalibacter</taxon>
    </lineage>
</organism>
<keyword evidence="1" id="KW-1133">Transmembrane helix</keyword>
<feature type="transmembrane region" description="Helical" evidence="1">
    <location>
        <begin position="362"/>
        <end position="379"/>
    </location>
</feature>
<feature type="transmembrane region" description="Helical" evidence="1">
    <location>
        <begin position="197"/>
        <end position="215"/>
    </location>
</feature>
<reference evidence="2" key="1">
    <citation type="journal article" date="2017" name="Genome Announc.">
        <title>High-Quality Whole-Genome Sequences of the Oligo-Mouse-Microbiota Bacterial Community.</title>
        <authorList>
            <person name="Garzetti D."/>
            <person name="Brugiroux S."/>
            <person name="Bunk B."/>
            <person name="Pukall R."/>
            <person name="McCoy K.D."/>
            <person name="Macpherson A.J."/>
            <person name="Stecher B."/>
        </authorList>
    </citation>
    <scope>NUCLEOTIDE SEQUENCE</scope>
    <source>
        <strain evidence="2">KB18</strain>
    </source>
</reference>